<evidence type="ECO:0000259" key="4">
    <source>
        <dbReference type="Pfam" id="PF13458"/>
    </source>
</evidence>
<evidence type="ECO:0000256" key="3">
    <source>
        <dbReference type="SAM" id="SignalP"/>
    </source>
</evidence>
<dbReference type="AlphaFoldDB" id="A0A7Y4LYK2"/>
<evidence type="ECO:0000256" key="1">
    <source>
        <dbReference type="ARBA" id="ARBA00010062"/>
    </source>
</evidence>
<feature type="chain" id="PRO_5030831021" evidence="3">
    <location>
        <begin position="20"/>
        <end position="404"/>
    </location>
</feature>
<evidence type="ECO:0000313" key="5">
    <source>
        <dbReference type="EMBL" id="NOJ43603.1"/>
    </source>
</evidence>
<dbReference type="Gene3D" id="3.40.50.2300">
    <property type="match status" value="2"/>
</dbReference>
<feature type="domain" description="Leucine-binding protein" evidence="4">
    <location>
        <begin position="33"/>
        <end position="386"/>
    </location>
</feature>
<comment type="similarity">
    <text evidence="1">Belongs to the leucine-binding protein family.</text>
</comment>
<organism evidence="5 6">
    <name type="scientific">Bradyrhizobium australiense</name>
    <dbReference type="NCBI Taxonomy" id="2721161"/>
    <lineage>
        <taxon>Bacteria</taxon>
        <taxon>Pseudomonadati</taxon>
        <taxon>Pseudomonadota</taxon>
        <taxon>Alphaproteobacteria</taxon>
        <taxon>Hyphomicrobiales</taxon>
        <taxon>Nitrobacteraceae</taxon>
        <taxon>Bradyrhizobium</taxon>
    </lineage>
</organism>
<dbReference type="Proteomes" id="UP000544122">
    <property type="component" value="Unassembled WGS sequence"/>
</dbReference>
<dbReference type="RefSeq" id="WP_171582816.1">
    <property type="nucleotide sequence ID" value="NZ_JAAVLX010000011.1"/>
</dbReference>
<comment type="caution">
    <text evidence="5">The sequence shown here is derived from an EMBL/GenBank/DDBJ whole genome shotgun (WGS) entry which is preliminary data.</text>
</comment>
<accession>A0A7Y4LYK2</accession>
<protein>
    <submittedName>
        <fullName evidence="5">ABC transporter substrate-binding protein</fullName>
    </submittedName>
</protein>
<name>A0A7Y4LYK2_9BRAD</name>
<sequence length="404" mass="43859">MRRSLVLAALLAAAVPSEAFSQKSYGPGVTDTEIRIGQTVPYKGPLSALAIFGRVEAAYVRKINQAGGINGRKVTLISLDDAFSPPKTVEQTRKLVEDNGVLAIVGSTGTPTNLAVAKYLNANKVPQILILASSPKLHDPENLPWTTTFFMSQAVEMKFYADYLLSSKPGAKVAVLYQNDDLGKGNLSAFRTALGAEVSTMIVREAAYDVADPTVDSQIVALKASGANTLFHASSPKFAAQSIRKAHELGWKVEHILLSGVSDIPTVLRPAGLEASRGAVTARWVKSLDDPTWADDPAVKDYLAFLKQWMPGETNDDPGAILAYSTAQMIEEVLRRCGNDLTRENLLRQATNVRDLQLPMFLPGVKVNISPNDRIPWRQARMARFDGTQWVYFGDIVSAPSSSD</sequence>
<reference evidence="5 6" key="1">
    <citation type="submission" date="2020-03" db="EMBL/GenBank/DDBJ databases">
        <title>Bradyrhizobium diversity isolated from nodules of Indigofera sp.</title>
        <authorList>
            <person name="Klepa M."/>
            <person name="Helene L."/>
            <person name="Hungria M."/>
        </authorList>
    </citation>
    <scope>NUCLEOTIDE SEQUENCE [LARGE SCALE GENOMIC DNA]</scope>
    <source>
        <strain evidence="5 6">WSM 1791</strain>
    </source>
</reference>
<dbReference type="InterPro" id="IPR028082">
    <property type="entry name" value="Peripla_BP_I"/>
</dbReference>
<proteinExistence type="inferred from homology"/>
<keyword evidence="2 3" id="KW-0732">Signal</keyword>
<evidence type="ECO:0000256" key="2">
    <source>
        <dbReference type="ARBA" id="ARBA00022729"/>
    </source>
</evidence>
<dbReference type="PANTHER" id="PTHR47235">
    <property type="entry name" value="BLR6548 PROTEIN"/>
    <property type="match status" value="1"/>
</dbReference>
<keyword evidence="6" id="KW-1185">Reference proteome</keyword>
<dbReference type="CDD" id="cd06343">
    <property type="entry name" value="PBP1_ABC_ligand_binding-like"/>
    <property type="match status" value="1"/>
</dbReference>
<gene>
    <name evidence="5" type="ORF">HCN58_29255</name>
</gene>
<dbReference type="PANTHER" id="PTHR47235:SF1">
    <property type="entry name" value="BLR6548 PROTEIN"/>
    <property type="match status" value="1"/>
</dbReference>
<evidence type="ECO:0000313" key="6">
    <source>
        <dbReference type="Proteomes" id="UP000544122"/>
    </source>
</evidence>
<dbReference type="Pfam" id="PF13458">
    <property type="entry name" value="Peripla_BP_6"/>
    <property type="match status" value="1"/>
</dbReference>
<dbReference type="EMBL" id="JAAVLX010000011">
    <property type="protein sequence ID" value="NOJ43603.1"/>
    <property type="molecule type" value="Genomic_DNA"/>
</dbReference>
<dbReference type="SUPFAM" id="SSF53822">
    <property type="entry name" value="Periplasmic binding protein-like I"/>
    <property type="match status" value="1"/>
</dbReference>
<dbReference type="InterPro" id="IPR028081">
    <property type="entry name" value="Leu-bd"/>
</dbReference>
<feature type="signal peptide" evidence="3">
    <location>
        <begin position="1"/>
        <end position="19"/>
    </location>
</feature>